<keyword evidence="7" id="KW-1185">Reference proteome</keyword>
<evidence type="ECO:0000256" key="2">
    <source>
        <dbReference type="ARBA" id="ARBA00023125"/>
    </source>
</evidence>
<dbReference type="EMBL" id="JANBPT010000116">
    <property type="protein sequence ID" value="KAJ1927469.1"/>
    <property type="molecule type" value="Genomic_DNA"/>
</dbReference>
<gene>
    <name evidence="6" type="ORF">IWQ60_002892</name>
</gene>
<dbReference type="InterPro" id="IPR000232">
    <property type="entry name" value="HSF_DNA-bd"/>
</dbReference>
<protein>
    <recommendedName>
        <fullName evidence="5">HSF-type DNA-binding domain-containing protein</fullName>
    </recommendedName>
</protein>
<keyword evidence="3" id="KW-0539">Nucleus</keyword>
<evidence type="ECO:0000256" key="1">
    <source>
        <dbReference type="ARBA" id="ARBA00004123"/>
    </source>
</evidence>
<comment type="caution">
    <text evidence="6">The sequence shown here is derived from an EMBL/GenBank/DDBJ whole genome shotgun (WGS) entry which is preliminary data.</text>
</comment>
<dbReference type="PANTHER" id="PTHR10015">
    <property type="entry name" value="HEAT SHOCK TRANSCRIPTION FACTOR"/>
    <property type="match status" value="1"/>
</dbReference>
<dbReference type="SUPFAM" id="SSF46785">
    <property type="entry name" value="Winged helix' DNA-binding domain"/>
    <property type="match status" value="1"/>
</dbReference>
<evidence type="ECO:0000256" key="4">
    <source>
        <dbReference type="RuleBase" id="RU004020"/>
    </source>
</evidence>
<dbReference type="Proteomes" id="UP001150569">
    <property type="component" value="Unassembled WGS sequence"/>
</dbReference>
<dbReference type="PRINTS" id="PR00056">
    <property type="entry name" value="HSFDOMAIN"/>
</dbReference>
<dbReference type="AlphaFoldDB" id="A0A9W8ABU5"/>
<evidence type="ECO:0000313" key="6">
    <source>
        <dbReference type="EMBL" id="KAJ1927469.1"/>
    </source>
</evidence>
<comment type="similarity">
    <text evidence="4">Belongs to the HSF family.</text>
</comment>
<dbReference type="InterPro" id="IPR036390">
    <property type="entry name" value="WH_DNA-bd_sf"/>
</dbReference>
<accession>A0A9W8ABU5</accession>
<evidence type="ECO:0000256" key="3">
    <source>
        <dbReference type="ARBA" id="ARBA00023242"/>
    </source>
</evidence>
<evidence type="ECO:0000259" key="5">
    <source>
        <dbReference type="SMART" id="SM00415"/>
    </source>
</evidence>
<reference evidence="6" key="1">
    <citation type="submission" date="2022-07" db="EMBL/GenBank/DDBJ databases">
        <title>Phylogenomic reconstructions and comparative analyses of Kickxellomycotina fungi.</title>
        <authorList>
            <person name="Reynolds N.K."/>
            <person name="Stajich J.E."/>
            <person name="Barry K."/>
            <person name="Grigoriev I.V."/>
            <person name="Crous P."/>
            <person name="Smith M.E."/>
        </authorList>
    </citation>
    <scope>NUCLEOTIDE SEQUENCE</scope>
    <source>
        <strain evidence="6">RSA 861</strain>
    </source>
</reference>
<dbReference type="GO" id="GO:0003700">
    <property type="term" value="F:DNA-binding transcription factor activity"/>
    <property type="evidence" value="ECO:0007669"/>
    <property type="project" value="InterPro"/>
</dbReference>
<dbReference type="InterPro" id="IPR036388">
    <property type="entry name" value="WH-like_DNA-bd_sf"/>
</dbReference>
<dbReference type="SMART" id="SM00415">
    <property type="entry name" value="HSF"/>
    <property type="match status" value="1"/>
</dbReference>
<dbReference type="PANTHER" id="PTHR10015:SF206">
    <property type="entry name" value="HSF-TYPE DNA-BINDING DOMAIN-CONTAINING PROTEIN"/>
    <property type="match status" value="1"/>
</dbReference>
<name>A0A9W8ABU5_9FUNG</name>
<dbReference type="Pfam" id="PF00447">
    <property type="entry name" value="HSF_DNA-bind"/>
    <property type="match status" value="1"/>
</dbReference>
<proteinExistence type="inferred from homology"/>
<keyword evidence="2" id="KW-0238">DNA-binding</keyword>
<dbReference type="OrthoDB" id="60033at2759"/>
<dbReference type="GO" id="GO:0043565">
    <property type="term" value="F:sequence-specific DNA binding"/>
    <property type="evidence" value="ECO:0007669"/>
    <property type="project" value="InterPro"/>
</dbReference>
<dbReference type="Gene3D" id="1.10.10.10">
    <property type="entry name" value="Winged helix-like DNA-binding domain superfamily/Winged helix DNA-binding domain"/>
    <property type="match status" value="1"/>
</dbReference>
<sequence length="379" mass="41752">MKSVPPFVVKLYKMLDCGDHYPLITWDNLGDVISVRNPTQFQEQVLPLYYKTGDFRSFTRQLHIYGFERLSDARKSRRGGSDQLCRFRHPSFLRGRHDLLLEVKRIPLKSVAEKTTVRTSPHKPYPAYADHESRRAMAYANTFPPMSMINHNPYASAAYPGTTMSDLIPNSHVSLNYSPYLTHPLNSDPLSTEAPLFSFAGYPMNHNAGSFAGNHNYVPMPSRSGVGSKALGWISSNVHTPEPPSQRTSPRLSYSPEYTLKSAPAELPWPAFDTASFTPTPESTSSPEFQLPLASATTGSMAVMASTPALEAAWMAASMAPVSPPESLAAVPLTSEFAVSAAMLATPGPEEYHQYSVYSHLSPEQTRASQSYLSTLAQV</sequence>
<comment type="subcellular location">
    <subcellularLocation>
        <location evidence="1">Nucleus</location>
    </subcellularLocation>
</comment>
<feature type="domain" description="HSF-type DNA-binding" evidence="5">
    <location>
        <begin position="3"/>
        <end position="106"/>
    </location>
</feature>
<evidence type="ECO:0000313" key="7">
    <source>
        <dbReference type="Proteomes" id="UP001150569"/>
    </source>
</evidence>
<dbReference type="GO" id="GO:0005634">
    <property type="term" value="C:nucleus"/>
    <property type="evidence" value="ECO:0007669"/>
    <property type="project" value="UniProtKB-SubCell"/>
</dbReference>
<organism evidence="6 7">
    <name type="scientific">Tieghemiomyces parasiticus</name>
    <dbReference type="NCBI Taxonomy" id="78921"/>
    <lineage>
        <taxon>Eukaryota</taxon>
        <taxon>Fungi</taxon>
        <taxon>Fungi incertae sedis</taxon>
        <taxon>Zoopagomycota</taxon>
        <taxon>Kickxellomycotina</taxon>
        <taxon>Dimargaritomycetes</taxon>
        <taxon>Dimargaritales</taxon>
        <taxon>Dimargaritaceae</taxon>
        <taxon>Tieghemiomyces</taxon>
    </lineage>
</organism>